<gene>
    <name evidence="4 6" type="primary">gcvPA</name>
    <name evidence="6" type="ORF">HYS17_01825</name>
</gene>
<dbReference type="GO" id="GO:0004375">
    <property type="term" value="F:glycine dehydrogenase (decarboxylating) activity"/>
    <property type="evidence" value="ECO:0007669"/>
    <property type="project" value="UniProtKB-EC"/>
</dbReference>
<dbReference type="EC" id="1.4.4.2" evidence="4"/>
<dbReference type="InterPro" id="IPR015422">
    <property type="entry name" value="PyrdxlP-dep_Trfase_small"/>
</dbReference>
<organism evidence="6 7">
    <name type="scientific">Micavibrio aeruginosavorus</name>
    <dbReference type="NCBI Taxonomy" id="349221"/>
    <lineage>
        <taxon>Bacteria</taxon>
        <taxon>Pseudomonadati</taxon>
        <taxon>Bdellovibrionota</taxon>
        <taxon>Bdellovibrionia</taxon>
        <taxon>Bdellovibrionales</taxon>
        <taxon>Pseudobdellovibrionaceae</taxon>
        <taxon>Micavibrio</taxon>
    </lineage>
</organism>
<protein>
    <recommendedName>
        <fullName evidence="4">Probable glycine dehydrogenase (decarboxylating) subunit 1</fullName>
        <ecNumber evidence="4">1.4.4.2</ecNumber>
    </recommendedName>
    <alternativeName>
        <fullName evidence="4">Glycine cleavage system P-protein subunit 1</fullName>
    </alternativeName>
    <alternativeName>
        <fullName evidence="4">Glycine decarboxylase subunit 1</fullName>
    </alternativeName>
    <alternativeName>
        <fullName evidence="4">Glycine dehydrogenase (aminomethyl-transferring) subunit 1</fullName>
    </alternativeName>
</protein>
<dbReference type="SUPFAM" id="SSF53383">
    <property type="entry name" value="PLP-dependent transferases"/>
    <property type="match status" value="1"/>
</dbReference>
<dbReference type="InterPro" id="IPR015421">
    <property type="entry name" value="PyrdxlP-dep_Trfase_major"/>
</dbReference>
<feature type="domain" description="Glycine cleavage system P-protein N-terminal" evidence="5">
    <location>
        <begin position="1"/>
        <end position="418"/>
    </location>
</feature>
<dbReference type="InterPro" id="IPR049315">
    <property type="entry name" value="GDC-P_N"/>
</dbReference>
<accession>A0A7T5UJ36</accession>
<dbReference type="Gene3D" id="3.40.640.10">
    <property type="entry name" value="Type I PLP-dependent aspartate aminotransferase-like (Major domain)"/>
    <property type="match status" value="1"/>
</dbReference>
<dbReference type="EMBL" id="CP066681">
    <property type="protein sequence ID" value="QQG37338.1"/>
    <property type="molecule type" value="Genomic_DNA"/>
</dbReference>
<dbReference type="GO" id="GO:0009116">
    <property type="term" value="P:nucleoside metabolic process"/>
    <property type="evidence" value="ECO:0007669"/>
    <property type="project" value="InterPro"/>
</dbReference>
<dbReference type="PANTHER" id="PTHR42806:SF1">
    <property type="entry name" value="GLYCINE DEHYDROGENASE (DECARBOXYLATING)"/>
    <property type="match status" value="1"/>
</dbReference>
<dbReference type="NCBIfam" id="NF001696">
    <property type="entry name" value="PRK00451.1"/>
    <property type="match status" value="1"/>
</dbReference>
<evidence type="ECO:0000256" key="4">
    <source>
        <dbReference type="HAMAP-Rule" id="MF_00712"/>
    </source>
</evidence>
<evidence type="ECO:0000256" key="2">
    <source>
        <dbReference type="ARBA" id="ARBA00023002"/>
    </source>
</evidence>
<dbReference type="PANTHER" id="PTHR42806">
    <property type="entry name" value="GLYCINE CLEAVAGE SYSTEM P-PROTEIN"/>
    <property type="match status" value="1"/>
</dbReference>
<dbReference type="Proteomes" id="UP000595362">
    <property type="component" value="Chromosome"/>
</dbReference>
<comment type="function">
    <text evidence="1 4">The glycine cleavage system catalyzes the degradation of glycine. The P protein binds the alpha-amino group of glycine through its pyridoxal phosphate cofactor; CO(2) is released and the remaining methylamine moiety is then transferred to the lipoamide cofactor of the H protein.</text>
</comment>
<keyword evidence="2 4" id="KW-0560">Oxidoreductase</keyword>
<name>A0A7T5UJ36_9BACT</name>
<dbReference type="InterPro" id="IPR015424">
    <property type="entry name" value="PyrdxlP-dep_Trfase"/>
</dbReference>
<dbReference type="InterPro" id="IPR023010">
    <property type="entry name" value="GcvPA"/>
</dbReference>
<dbReference type="CDD" id="cd00613">
    <property type="entry name" value="GDC-P"/>
    <property type="match status" value="1"/>
</dbReference>
<evidence type="ECO:0000313" key="6">
    <source>
        <dbReference type="EMBL" id="QQG37338.1"/>
    </source>
</evidence>
<reference evidence="6 7" key="1">
    <citation type="submission" date="2020-07" db="EMBL/GenBank/DDBJ databases">
        <title>Huge and variable diversity of episymbiotic CPR bacteria and DPANN archaea in groundwater ecosystems.</title>
        <authorList>
            <person name="He C.Y."/>
            <person name="Keren R."/>
            <person name="Whittaker M."/>
            <person name="Farag I.F."/>
            <person name="Doudna J."/>
            <person name="Cate J.H.D."/>
            <person name="Banfield J.F."/>
        </authorList>
    </citation>
    <scope>NUCLEOTIDE SEQUENCE [LARGE SCALE GENOMIC DNA]</scope>
    <source>
        <strain evidence="6">NC_groundwater_70_Ag_B-0.1um_54_66</strain>
    </source>
</reference>
<dbReference type="AlphaFoldDB" id="A0A7T5UJ36"/>
<comment type="catalytic activity">
    <reaction evidence="3 4">
        <text>N(6)-[(R)-lipoyl]-L-lysyl-[glycine-cleavage complex H protein] + glycine + H(+) = N(6)-[(R)-S(8)-aminomethyldihydrolipoyl]-L-lysyl-[glycine-cleavage complex H protein] + CO2</text>
        <dbReference type="Rhea" id="RHEA:24304"/>
        <dbReference type="Rhea" id="RHEA-COMP:10494"/>
        <dbReference type="Rhea" id="RHEA-COMP:10495"/>
        <dbReference type="ChEBI" id="CHEBI:15378"/>
        <dbReference type="ChEBI" id="CHEBI:16526"/>
        <dbReference type="ChEBI" id="CHEBI:57305"/>
        <dbReference type="ChEBI" id="CHEBI:83099"/>
        <dbReference type="ChEBI" id="CHEBI:83143"/>
        <dbReference type="EC" id="1.4.4.2"/>
    </reaction>
</comment>
<proteinExistence type="inferred from homology"/>
<evidence type="ECO:0000313" key="7">
    <source>
        <dbReference type="Proteomes" id="UP000595362"/>
    </source>
</evidence>
<comment type="similarity">
    <text evidence="4">Belongs to the GcvP family. N-terminal subunit subfamily.</text>
</comment>
<dbReference type="Gene3D" id="3.90.1150.10">
    <property type="entry name" value="Aspartate Aminotransferase, domain 1"/>
    <property type="match status" value="1"/>
</dbReference>
<dbReference type="Pfam" id="PF02347">
    <property type="entry name" value="GDC-P"/>
    <property type="match status" value="1"/>
</dbReference>
<evidence type="ECO:0000259" key="5">
    <source>
        <dbReference type="Pfam" id="PF02347"/>
    </source>
</evidence>
<dbReference type="PIRSF" id="PIRSF006815">
    <property type="entry name" value="GcvPA"/>
    <property type="match status" value="1"/>
</dbReference>
<dbReference type="HAMAP" id="MF_00712">
    <property type="entry name" value="GcvPA"/>
    <property type="match status" value="1"/>
</dbReference>
<evidence type="ECO:0000256" key="1">
    <source>
        <dbReference type="ARBA" id="ARBA00003788"/>
    </source>
</evidence>
<dbReference type="GO" id="GO:0019464">
    <property type="term" value="P:glycine decarboxylation via glycine cleavage system"/>
    <property type="evidence" value="ECO:0007669"/>
    <property type="project" value="UniProtKB-UniRule"/>
</dbReference>
<sequence length="425" mass="46474">MRYLPQTKKNREDMLAAVGVKSVDDLFRDVPKSAFIKGRADIKDHMGELEVERLLSGYANQNHAANAGPFFLGAGCYNHHIPSSVDYIIQRSEFLTAYTPYQPEIAQGTLQVIFEYQTMITQLTGQEVANASMYDGATSVAEAALMAMRVTKRDKVVLGNRLHPHYRDVADTYVTSQQGGELTEGKPDVETACVIVQIPDFHGAPHSLVEWRKVCDETGALLVVVVNEIVSLGLLPAPVEADIVCGEAQSVGIAMSYGGPHLGFFATKEKFLRQMPGRLCGMTVDADGRRGFVLTLNTREQHIRREKATSNICTNQGLMALAFTVHMALLGEDGFKQLSLLNHERACDLADALAEVPGVKVENKTFFNEFVIDLGKPAKAVVGKLARQGIIAGLALDGNKLLVAATEMTTDEHIDIFTKALREVL</sequence>
<comment type="subunit">
    <text evidence="4">The glycine cleavage system is composed of four proteins: P, T, L and H. In this organism, the P 'protein' is a heterodimer of two subunits.</text>
</comment>
<evidence type="ECO:0000256" key="3">
    <source>
        <dbReference type="ARBA" id="ARBA00049026"/>
    </source>
</evidence>
<dbReference type="InterPro" id="IPR020581">
    <property type="entry name" value="GDC_P"/>
</dbReference>